<evidence type="ECO:0000313" key="4">
    <source>
        <dbReference type="Proteomes" id="UP000326287"/>
    </source>
</evidence>
<dbReference type="OrthoDB" id="5786478at2"/>
<dbReference type="AlphaFoldDB" id="A0A5P9NM14"/>
<dbReference type="PANTHER" id="PTHR43157:SF31">
    <property type="entry name" value="PHOSPHATIDYLINOSITOL-GLYCAN BIOSYNTHESIS CLASS F PROTEIN"/>
    <property type="match status" value="1"/>
</dbReference>
<gene>
    <name evidence="3" type="ORF">EY643_15105</name>
</gene>
<keyword evidence="1" id="KW-0560">Oxidoreductase</keyword>
<protein>
    <submittedName>
        <fullName evidence="3">SDR family oxidoreductase</fullName>
    </submittedName>
</protein>
<dbReference type="Pfam" id="PF00106">
    <property type="entry name" value="adh_short"/>
    <property type="match status" value="1"/>
</dbReference>
<dbReference type="PRINTS" id="PR00080">
    <property type="entry name" value="SDRFAMILY"/>
</dbReference>
<dbReference type="CDD" id="cd05327">
    <property type="entry name" value="retinol-DH_like_SDR_c_like"/>
    <property type="match status" value="1"/>
</dbReference>
<dbReference type="EMBL" id="CP036422">
    <property type="protein sequence ID" value="QFU76870.1"/>
    <property type="molecule type" value="Genomic_DNA"/>
</dbReference>
<dbReference type="GO" id="GO:0016491">
    <property type="term" value="F:oxidoreductase activity"/>
    <property type="evidence" value="ECO:0007669"/>
    <property type="project" value="UniProtKB-KW"/>
</dbReference>
<keyword evidence="4" id="KW-1185">Reference proteome</keyword>
<dbReference type="RefSeq" id="WP_153240012.1">
    <property type="nucleotide sequence ID" value="NZ_CP036422.1"/>
</dbReference>
<accession>A0A5P9NM14</accession>
<dbReference type="Proteomes" id="UP000326287">
    <property type="component" value="Chromosome"/>
</dbReference>
<reference evidence="3 4" key="1">
    <citation type="submission" date="2019-02" db="EMBL/GenBank/DDBJ databases">
        <authorList>
            <person name="Li S.-H."/>
        </authorList>
    </citation>
    <scope>NUCLEOTIDE SEQUENCE [LARGE SCALE GENOMIC DNA]</scope>
    <source>
        <strain evidence="3 4">IMCC14385</strain>
    </source>
</reference>
<dbReference type="InterPro" id="IPR036291">
    <property type="entry name" value="NAD(P)-bd_dom_sf"/>
</dbReference>
<proteinExistence type="inferred from homology"/>
<organism evidence="3 4">
    <name type="scientific">Halioglobus maricola</name>
    <dbReference type="NCBI Taxonomy" id="2601894"/>
    <lineage>
        <taxon>Bacteria</taxon>
        <taxon>Pseudomonadati</taxon>
        <taxon>Pseudomonadota</taxon>
        <taxon>Gammaproteobacteria</taxon>
        <taxon>Cellvibrionales</taxon>
        <taxon>Halieaceae</taxon>
        <taxon>Halioglobus</taxon>
    </lineage>
</organism>
<dbReference type="Gene3D" id="3.40.50.720">
    <property type="entry name" value="NAD(P)-binding Rossmann-like Domain"/>
    <property type="match status" value="1"/>
</dbReference>
<dbReference type="SUPFAM" id="SSF51735">
    <property type="entry name" value="NAD(P)-binding Rossmann-fold domains"/>
    <property type="match status" value="1"/>
</dbReference>
<evidence type="ECO:0000313" key="3">
    <source>
        <dbReference type="EMBL" id="QFU76870.1"/>
    </source>
</evidence>
<comment type="similarity">
    <text evidence="2">Belongs to the short-chain dehydrogenases/reductases (SDR) family.</text>
</comment>
<sequence>MQGKRVLITGGNSGIGLVAARELASRGAEVVLACRDSEKTLAALEVIGAGAEIAPVNLPVDLASFTSVRQLAENFLGKYDRLDVLINNAGTMPSKQVITEDGFEMQMAVNHLSHFLLTHLLLDCLKASAPARVVNVSSMLHKKSEMDLATFTGFDKYKMQAAYNQSKLANMMFTVELAERLAGSGVTVNALHPGAVATDIVRSFPWVVQKIVGLLFISPEKGALTTIKLAGDPEMENVSGKYYDQCKLAGYSPVADDNIQRVAFWEASERAVGL</sequence>
<evidence type="ECO:0000256" key="2">
    <source>
        <dbReference type="RuleBase" id="RU000363"/>
    </source>
</evidence>
<dbReference type="PANTHER" id="PTHR43157">
    <property type="entry name" value="PHOSPHATIDYLINOSITOL-GLYCAN BIOSYNTHESIS CLASS F PROTEIN-RELATED"/>
    <property type="match status" value="1"/>
</dbReference>
<dbReference type="PRINTS" id="PR00081">
    <property type="entry name" value="GDHRDH"/>
</dbReference>
<dbReference type="KEGG" id="halc:EY643_15105"/>
<dbReference type="InterPro" id="IPR002347">
    <property type="entry name" value="SDR_fam"/>
</dbReference>
<evidence type="ECO:0000256" key="1">
    <source>
        <dbReference type="ARBA" id="ARBA00023002"/>
    </source>
</evidence>
<name>A0A5P9NM14_9GAMM</name>